<comment type="caution">
    <text evidence="2">The sequence shown here is derived from an EMBL/GenBank/DDBJ whole genome shotgun (WGS) entry which is preliminary data.</text>
</comment>
<reference evidence="2 3" key="1">
    <citation type="submission" date="2016-09" db="EMBL/GenBank/DDBJ databases">
        <title>The draft genome of Dichanthelium oligosanthes: A C3 panicoid grass species.</title>
        <authorList>
            <person name="Studer A.J."/>
            <person name="Schnable J.C."/>
            <person name="Brutnell T.P."/>
        </authorList>
    </citation>
    <scope>NUCLEOTIDE SEQUENCE [LARGE SCALE GENOMIC DNA]</scope>
    <source>
        <strain evidence="3">cv. Kellogg 1175</strain>
        <tissue evidence="2">Leaf</tissue>
    </source>
</reference>
<feature type="transmembrane region" description="Helical" evidence="1">
    <location>
        <begin position="15"/>
        <end position="31"/>
    </location>
</feature>
<dbReference type="GO" id="GO:0005886">
    <property type="term" value="C:plasma membrane"/>
    <property type="evidence" value="ECO:0007669"/>
    <property type="project" value="TreeGrafter"/>
</dbReference>
<evidence type="ECO:0000256" key="1">
    <source>
        <dbReference type="SAM" id="Phobius"/>
    </source>
</evidence>
<organism evidence="2 3">
    <name type="scientific">Dichanthelium oligosanthes</name>
    <dbReference type="NCBI Taxonomy" id="888268"/>
    <lineage>
        <taxon>Eukaryota</taxon>
        <taxon>Viridiplantae</taxon>
        <taxon>Streptophyta</taxon>
        <taxon>Embryophyta</taxon>
        <taxon>Tracheophyta</taxon>
        <taxon>Spermatophyta</taxon>
        <taxon>Magnoliopsida</taxon>
        <taxon>Liliopsida</taxon>
        <taxon>Poales</taxon>
        <taxon>Poaceae</taxon>
        <taxon>PACMAD clade</taxon>
        <taxon>Panicoideae</taxon>
        <taxon>Panicodae</taxon>
        <taxon>Paniceae</taxon>
        <taxon>Dichantheliinae</taxon>
        <taxon>Dichanthelium</taxon>
    </lineage>
</organism>
<protein>
    <submittedName>
        <fullName evidence="2">Uncharacterized protein</fullName>
    </submittedName>
</protein>
<name>A0A1E5VDN8_9POAL</name>
<dbReference type="InterPro" id="IPR040283">
    <property type="entry name" value="DDB_G0292058-like"/>
</dbReference>
<evidence type="ECO:0000313" key="3">
    <source>
        <dbReference type="Proteomes" id="UP000095767"/>
    </source>
</evidence>
<dbReference type="GO" id="GO:0009506">
    <property type="term" value="C:plasmodesma"/>
    <property type="evidence" value="ECO:0007669"/>
    <property type="project" value="TreeGrafter"/>
</dbReference>
<dbReference type="PANTHER" id="PTHR31414:SF7">
    <property type="match status" value="1"/>
</dbReference>
<feature type="transmembrane region" description="Helical" evidence="1">
    <location>
        <begin position="52"/>
        <end position="73"/>
    </location>
</feature>
<keyword evidence="3" id="KW-1185">Reference proteome</keyword>
<evidence type="ECO:0000313" key="2">
    <source>
        <dbReference type="EMBL" id="OEL23263.1"/>
    </source>
</evidence>
<dbReference type="AlphaFoldDB" id="A0A1E5VDN8"/>
<dbReference type="Proteomes" id="UP000095767">
    <property type="component" value="Unassembled WGS sequence"/>
</dbReference>
<sequence length="78" mass="8914">MYAQMAGADNMSYRLYHYGSVLVALADYTFIRETFWSIGKDHYSGLHRYSGQVFRGLLTAAVGVVLVVLLWVVHSRER</sequence>
<gene>
    <name evidence="2" type="ORF">BAE44_0015719</name>
</gene>
<proteinExistence type="predicted"/>
<keyword evidence="1" id="KW-1133">Transmembrane helix</keyword>
<keyword evidence="1" id="KW-0472">Membrane</keyword>
<dbReference type="EMBL" id="LWDX02042963">
    <property type="protein sequence ID" value="OEL23263.1"/>
    <property type="molecule type" value="Genomic_DNA"/>
</dbReference>
<keyword evidence="1" id="KW-0812">Transmembrane</keyword>
<dbReference type="PANTHER" id="PTHR31414">
    <property type="entry name" value="TRANSMEMBRANE PROTEIN DDB_G0292058"/>
    <property type="match status" value="1"/>
</dbReference>
<accession>A0A1E5VDN8</accession>
<dbReference type="STRING" id="888268.A0A1E5VDN8"/>